<keyword evidence="3" id="KW-1185">Reference proteome</keyword>
<feature type="region of interest" description="Disordered" evidence="1">
    <location>
        <begin position="1"/>
        <end position="30"/>
    </location>
</feature>
<name>A0A1G5B4I4_9HYPH</name>
<reference evidence="2 3" key="1">
    <citation type="submission" date="2016-10" db="EMBL/GenBank/DDBJ databases">
        <authorList>
            <person name="de Groot N.N."/>
        </authorList>
    </citation>
    <scope>NUCLEOTIDE SEQUENCE [LARGE SCALE GENOMIC DNA]</scope>
    <source>
        <strain evidence="2 3">CGMCC 1.7666</strain>
    </source>
</reference>
<accession>A0A1G5B4I4</accession>
<organism evidence="2 3">
    <name type="scientific">Microvirga guangxiensis</name>
    <dbReference type="NCBI Taxonomy" id="549386"/>
    <lineage>
        <taxon>Bacteria</taxon>
        <taxon>Pseudomonadati</taxon>
        <taxon>Pseudomonadota</taxon>
        <taxon>Alphaproteobacteria</taxon>
        <taxon>Hyphomicrobiales</taxon>
        <taxon>Methylobacteriaceae</taxon>
        <taxon>Microvirga</taxon>
    </lineage>
</organism>
<evidence type="ECO:0000313" key="2">
    <source>
        <dbReference type="EMBL" id="SCX85033.1"/>
    </source>
</evidence>
<evidence type="ECO:0000313" key="3">
    <source>
        <dbReference type="Proteomes" id="UP000199569"/>
    </source>
</evidence>
<dbReference type="EMBL" id="FMVJ01000002">
    <property type="protein sequence ID" value="SCX85033.1"/>
    <property type="molecule type" value="Genomic_DNA"/>
</dbReference>
<feature type="region of interest" description="Disordered" evidence="1">
    <location>
        <begin position="99"/>
        <end position="189"/>
    </location>
</feature>
<sequence>MGDRGSQGRTTNGGHVRATPPVSGGWLQACPGFVRKDEGSAGRIRLRRPRRSARKVFGAGDPPGPGKLKASRARLLWVRPWLSGAIRDEPSETLYGACSTRGPGVYSSTGKAGGAWTQPARTSSAPLPPRSGPWGMRGARPAADQNRIQSPQPTPRARPSREPDPPTLTTRQDKSQEQSKNIASISARA</sequence>
<feature type="region of interest" description="Disordered" evidence="1">
    <location>
        <begin position="48"/>
        <end position="68"/>
    </location>
</feature>
<dbReference type="AlphaFoldDB" id="A0A1G5B4I4"/>
<gene>
    <name evidence="2" type="ORF">SAMN02927923_00120</name>
</gene>
<proteinExistence type="predicted"/>
<evidence type="ECO:0000256" key="1">
    <source>
        <dbReference type="SAM" id="MobiDB-lite"/>
    </source>
</evidence>
<protein>
    <submittedName>
        <fullName evidence="2">Uncharacterized protein</fullName>
    </submittedName>
</protein>
<dbReference type="PROSITE" id="PS51257">
    <property type="entry name" value="PROKAR_LIPOPROTEIN"/>
    <property type="match status" value="1"/>
</dbReference>
<feature type="compositionally biased region" description="Polar residues" evidence="1">
    <location>
        <begin position="178"/>
        <end position="189"/>
    </location>
</feature>
<dbReference type="Proteomes" id="UP000199569">
    <property type="component" value="Unassembled WGS sequence"/>
</dbReference>